<dbReference type="EMBL" id="CM037155">
    <property type="protein sequence ID" value="KAH7846888.1"/>
    <property type="molecule type" value="Genomic_DNA"/>
</dbReference>
<dbReference type="Proteomes" id="UP000828048">
    <property type="component" value="Chromosome 5"/>
</dbReference>
<keyword evidence="2" id="KW-1185">Reference proteome</keyword>
<proteinExistence type="predicted"/>
<evidence type="ECO:0000313" key="2">
    <source>
        <dbReference type="Proteomes" id="UP000828048"/>
    </source>
</evidence>
<evidence type="ECO:0000313" key="1">
    <source>
        <dbReference type="EMBL" id="KAH7846888.1"/>
    </source>
</evidence>
<reference evidence="1 2" key="1">
    <citation type="journal article" date="2021" name="Hortic Res">
        <title>High-quality reference genome and annotation aids understanding of berry development for evergreen blueberry (Vaccinium darrowii).</title>
        <authorList>
            <person name="Yu J."/>
            <person name="Hulse-Kemp A.M."/>
            <person name="Babiker E."/>
            <person name="Staton M."/>
        </authorList>
    </citation>
    <scope>NUCLEOTIDE SEQUENCE [LARGE SCALE GENOMIC DNA]</scope>
    <source>
        <strain evidence="2">cv. NJ 8807/NJ 8810</strain>
        <tissue evidence="1">Young leaf</tissue>
    </source>
</reference>
<name>A0ACB7Y0X5_9ERIC</name>
<protein>
    <submittedName>
        <fullName evidence="1">Uncharacterized protein</fullName>
    </submittedName>
</protein>
<sequence>MATLIEKRKKKYELDDFLGPDCPMSPLGPFGDDIVLFLRECTEPEEYKVDGMQVELPNYEDLENHLHEELVEIREREESHDSTQELTPTIGDGEQEPSSSGTPEKSMSPWQTGVHPSSPEEVRPSQQEVEEDNPPPRRSTRQRKPNPKYMDAALAKEEIDVSHVKTKNQVADNFTEGLRNSKLSKFRKQLGMKSKTCADPIPQVHQLCARDVLGSTFNAVYPDKMAEAIAVDHAMQQMTFLSQNPLRQWLILFQRNYEVFSPYPVAGNFVSKHKYHLIIPLEEDEPLAEGVLGQKSHLLHGMIHSNGFGHLIRINGIEGGSKYISGTQLMHLWDRICTRLHARKVSVRDVSRKQSVDLRLLYGIAYGNP</sequence>
<accession>A0ACB7Y0X5</accession>
<gene>
    <name evidence="1" type="ORF">Vadar_019336</name>
</gene>
<comment type="caution">
    <text evidence="1">The sequence shown here is derived from an EMBL/GenBank/DDBJ whole genome shotgun (WGS) entry which is preliminary data.</text>
</comment>
<organism evidence="1 2">
    <name type="scientific">Vaccinium darrowii</name>
    <dbReference type="NCBI Taxonomy" id="229202"/>
    <lineage>
        <taxon>Eukaryota</taxon>
        <taxon>Viridiplantae</taxon>
        <taxon>Streptophyta</taxon>
        <taxon>Embryophyta</taxon>
        <taxon>Tracheophyta</taxon>
        <taxon>Spermatophyta</taxon>
        <taxon>Magnoliopsida</taxon>
        <taxon>eudicotyledons</taxon>
        <taxon>Gunneridae</taxon>
        <taxon>Pentapetalae</taxon>
        <taxon>asterids</taxon>
        <taxon>Ericales</taxon>
        <taxon>Ericaceae</taxon>
        <taxon>Vaccinioideae</taxon>
        <taxon>Vaccinieae</taxon>
        <taxon>Vaccinium</taxon>
    </lineage>
</organism>